<keyword evidence="2" id="KW-1133">Transmembrane helix</keyword>
<gene>
    <name evidence="4" type="ORF">D7Z54_03030</name>
</gene>
<keyword evidence="5" id="KW-1185">Reference proteome</keyword>
<evidence type="ECO:0000313" key="4">
    <source>
        <dbReference type="EMBL" id="RSL34828.1"/>
    </source>
</evidence>
<feature type="transmembrane region" description="Helical" evidence="2">
    <location>
        <begin position="60"/>
        <end position="82"/>
    </location>
</feature>
<accession>A0A3R9Q6Q4</accession>
<dbReference type="Proteomes" id="UP000275076">
    <property type="component" value="Unassembled WGS sequence"/>
</dbReference>
<dbReference type="InterPro" id="IPR003018">
    <property type="entry name" value="GAF"/>
</dbReference>
<proteinExistence type="predicted"/>
<dbReference type="EMBL" id="RBVX01000002">
    <property type="protein sequence ID" value="RSL34828.1"/>
    <property type="molecule type" value="Genomic_DNA"/>
</dbReference>
<feature type="coiled-coil region" evidence="1">
    <location>
        <begin position="108"/>
        <end position="146"/>
    </location>
</feature>
<organism evidence="4 5">
    <name type="scientific">Salibacterium salarium</name>
    <dbReference type="NCBI Taxonomy" id="284579"/>
    <lineage>
        <taxon>Bacteria</taxon>
        <taxon>Bacillati</taxon>
        <taxon>Bacillota</taxon>
        <taxon>Bacilli</taxon>
        <taxon>Bacillales</taxon>
        <taxon>Bacillaceae</taxon>
    </lineage>
</organism>
<name>A0A3R9Q6Q4_9BACI</name>
<dbReference type="AlphaFoldDB" id="A0A3R9Q6Q4"/>
<dbReference type="SUPFAM" id="SSF55781">
    <property type="entry name" value="GAF domain-like"/>
    <property type="match status" value="1"/>
</dbReference>
<dbReference type="Gene3D" id="3.30.450.40">
    <property type="match status" value="1"/>
</dbReference>
<dbReference type="Pfam" id="PF13492">
    <property type="entry name" value="GAF_3"/>
    <property type="match status" value="1"/>
</dbReference>
<sequence length="310" mass="35987">MEQYKNVIKKWGEFVALFGILGIFDYSIGFESEFVRPVILLGVILLFSLAYGWKMGALSICASILYMIVNTVVSGHDMLLLFLDMNEAKWFILYIFVWGFCGFYSTAMQEKEEDLKDEHDELYRTNKELEESINILAESRHDLRQKILEFEHSPKVMYERLNQIEISGPDVVIENVINVVSQHFQTSEVGLYLIDNATKSLKLHMSSIDKEGLSESILLTEKSCFYQRVINEKNVLMKQKHDEENDPMVAGPLIEDGDVLGILVIKRMHIDFLQPFELEMLQCILDWASYCLDMYTVISEESNKRMLHHL</sequence>
<feature type="transmembrane region" description="Helical" evidence="2">
    <location>
        <begin position="12"/>
        <end position="28"/>
    </location>
</feature>
<dbReference type="RefSeq" id="WP_125554327.1">
    <property type="nucleotide sequence ID" value="NZ_RBVX01000002.1"/>
</dbReference>
<keyword evidence="2" id="KW-0472">Membrane</keyword>
<evidence type="ECO:0000256" key="2">
    <source>
        <dbReference type="SAM" id="Phobius"/>
    </source>
</evidence>
<keyword evidence="1" id="KW-0175">Coiled coil</keyword>
<dbReference type="InterPro" id="IPR029016">
    <property type="entry name" value="GAF-like_dom_sf"/>
</dbReference>
<evidence type="ECO:0000313" key="5">
    <source>
        <dbReference type="Proteomes" id="UP000275076"/>
    </source>
</evidence>
<feature type="transmembrane region" description="Helical" evidence="2">
    <location>
        <begin position="88"/>
        <end position="107"/>
    </location>
</feature>
<keyword evidence="2" id="KW-0812">Transmembrane</keyword>
<evidence type="ECO:0000256" key="1">
    <source>
        <dbReference type="SAM" id="Coils"/>
    </source>
</evidence>
<protein>
    <recommendedName>
        <fullName evidence="3">GAF domain-containing protein</fullName>
    </recommendedName>
</protein>
<feature type="domain" description="GAF" evidence="3">
    <location>
        <begin position="169"/>
        <end position="282"/>
    </location>
</feature>
<comment type="caution">
    <text evidence="4">The sequence shown here is derived from an EMBL/GenBank/DDBJ whole genome shotgun (WGS) entry which is preliminary data.</text>
</comment>
<evidence type="ECO:0000259" key="3">
    <source>
        <dbReference type="Pfam" id="PF13492"/>
    </source>
</evidence>
<feature type="transmembrane region" description="Helical" evidence="2">
    <location>
        <begin position="34"/>
        <end position="53"/>
    </location>
</feature>
<dbReference type="OrthoDB" id="2352976at2"/>
<reference evidence="4 5" key="1">
    <citation type="submission" date="2018-10" db="EMBL/GenBank/DDBJ databases">
        <title>Draft genome sequence of Bacillus salarius IM0101, isolated from a hypersaline soil in Inner Mongolia, China.</title>
        <authorList>
            <person name="Yamprayoonswat W."/>
            <person name="Boonvisut S."/>
            <person name="Jumpathong W."/>
            <person name="Sittihan S."/>
            <person name="Ruangsuj P."/>
            <person name="Wanthongcharoen S."/>
            <person name="Thongpramul N."/>
            <person name="Pimmason S."/>
            <person name="Yu B."/>
            <person name="Yasawong M."/>
        </authorList>
    </citation>
    <scope>NUCLEOTIDE SEQUENCE [LARGE SCALE GENOMIC DNA]</scope>
    <source>
        <strain evidence="4 5">IM0101</strain>
    </source>
</reference>